<keyword evidence="6" id="KW-1185">Reference proteome</keyword>
<dbReference type="InterPro" id="IPR012093">
    <property type="entry name" value="Pirin"/>
</dbReference>
<evidence type="ECO:0008006" key="7">
    <source>
        <dbReference type="Google" id="ProtNLM"/>
    </source>
</evidence>
<name>A0ABP7SBJ2_9BACT</name>
<gene>
    <name evidence="5" type="ORF">GCM10022408_21920</name>
</gene>
<dbReference type="Gene3D" id="2.60.120.10">
    <property type="entry name" value="Jelly Rolls"/>
    <property type="match status" value="3"/>
</dbReference>
<dbReference type="Pfam" id="PF02678">
    <property type="entry name" value="Pirin"/>
    <property type="match status" value="1"/>
</dbReference>
<evidence type="ECO:0000256" key="1">
    <source>
        <dbReference type="ARBA" id="ARBA00008416"/>
    </source>
</evidence>
<comment type="caution">
    <text evidence="5">The sequence shown here is derived from an EMBL/GenBank/DDBJ whole genome shotgun (WGS) entry which is preliminary data.</text>
</comment>
<evidence type="ECO:0000313" key="5">
    <source>
        <dbReference type="EMBL" id="GAA4009440.1"/>
    </source>
</evidence>
<dbReference type="InterPro" id="IPR014710">
    <property type="entry name" value="RmlC-like_jellyroll"/>
</dbReference>
<reference evidence="6" key="1">
    <citation type="journal article" date="2019" name="Int. J. Syst. Evol. Microbiol.">
        <title>The Global Catalogue of Microorganisms (GCM) 10K type strain sequencing project: providing services to taxonomists for standard genome sequencing and annotation.</title>
        <authorList>
            <consortium name="The Broad Institute Genomics Platform"/>
            <consortium name="The Broad Institute Genome Sequencing Center for Infectious Disease"/>
            <person name="Wu L."/>
            <person name="Ma J."/>
        </authorList>
    </citation>
    <scope>NUCLEOTIDE SEQUENCE [LARGE SCALE GENOMIC DNA]</scope>
    <source>
        <strain evidence="6">JCM 17224</strain>
    </source>
</reference>
<evidence type="ECO:0000313" key="6">
    <source>
        <dbReference type="Proteomes" id="UP001500567"/>
    </source>
</evidence>
<comment type="similarity">
    <text evidence="1 2">Belongs to the pirin family.</text>
</comment>
<dbReference type="PANTHER" id="PTHR43212:SF3">
    <property type="entry name" value="QUERCETIN 2,3-DIOXYGENASE"/>
    <property type="match status" value="1"/>
</dbReference>
<dbReference type="Proteomes" id="UP001500567">
    <property type="component" value="Unassembled WGS sequence"/>
</dbReference>
<feature type="domain" description="Pirin N-terminal" evidence="3">
    <location>
        <begin position="11"/>
        <end position="85"/>
    </location>
</feature>
<sequence>MNFGVLRVLNDDTVAAGMSFGTHSHDNLEIISIPLSGDLEHRDNTGTQAVIRRGDVQVMSADTGIAHSEKTHRRDQEVQFLQLWVFPNKRGVPPRYDQQTFRAEDRHNRFQQVISPSSDDAGVWIHQDTWFSLGNFEPGTTAVYTVQKPGNGVNVFVLEGDVTINGQPLHRHDGFGLWQTELFRLKADSNEEGPAHCWINQNARLSPGYCEAGRSVSYSLNPLNKCVFVFLMTGNIVVNGQILDKCDSIGLWDVGLVTIAYPAESRFLIIEAPIN</sequence>
<evidence type="ECO:0000259" key="3">
    <source>
        <dbReference type="Pfam" id="PF02678"/>
    </source>
</evidence>
<dbReference type="PANTHER" id="PTHR43212">
    <property type="entry name" value="QUERCETIN 2,3-DIOXYGENASE"/>
    <property type="match status" value="1"/>
</dbReference>
<dbReference type="Pfam" id="PF17954">
    <property type="entry name" value="Pirin_C_2"/>
    <property type="match status" value="1"/>
</dbReference>
<dbReference type="InterPro" id="IPR011051">
    <property type="entry name" value="RmlC_Cupin_sf"/>
</dbReference>
<dbReference type="SUPFAM" id="SSF51182">
    <property type="entry name" value="RmlC-like cupins"/>
    <property type="match status" value="2"/>
</dbReference>
<accession>A0ABP7SBJ2</accession>
<dbReference type="InterPro" id="IPR041602">
    <property type="entry name" value="Quercetinase_C"/>
</dbReference>
<proteinExistence type="inferred from homology"/>
<evidence type="ECO:0000256" key="2">
    <source>
        <dbReference type="RuleBase" id="RU003457"/>
    </source>
</evidence>
<dbReference type="InterPro" id="IPR003829">
    <property type="entry name" value="Pirin_N_dom"/>
</dbReference>
<dbReference type="EMBL" id="BAABDJ010000022">
    <property type="protein sequence ID" value="GAA4009440.1"/>
    <property type="molecule type" value="Genomic_DNA"/>
</dbReference>
<dbReference type="RefSeq" id="WP_345073010.1">
    <property type="nucleotide sequence ID" value="NZ_BAABDJ010000022.1"/>
</dbReference>
<evidence type="ECO:0000259" key="4">
    <source>
        <dbReference type="Pfam" id="PF17954"/>
    </source>
</evidence>
<protein>
    <recommendedName>
        <fullName evidence="7">Pirin family protein</fullName>
    </recommendedName>
</protein>
<feature type="domain" description="Quercetin 2,3-dioxygenase C-terminal cupin" evidence="4">
    <location>
        <begin position="113"/>
        <end position="191"/>
    </location>
</feature>
<organism evidence="5 6">
    <name type="scientific">Hymenobacter fastidiosus</name>
    <dbReference type="NCBI Taxonomy" id="486264"/>
    <lineage>
        <taxon>Bacteria</taxon>
        <taxon>Pseudomonadati</taxon>
        <taxon>Bacteroidota</taxon>
        <taxon>Cytophagia</taxon>
        <taxon>Cytophagales</taxon>
        <taxon>Hymenobacteraceae</taxon>
        <taxon>Hymenobacter</taxon>
    </lineage>
</organism>